<dbReference type="InterPro" id="IPR021617">
    <property type="entry name" value="DUF3231"/>
</dbReference>
<gene>
    <name evidence="1" type="ORF">SAMN05216352_103112</name>
</gene>
<evidence type="ECO:0000313" key="2">
    <source>
        <dbReference type="Proteomes" id="UP000199017"/>
    </source>
</evidence>
<dbReference type="EMBL" id="FNDU01000003">
    <property type="protein sequence ID" value="SDH86328.1"/>
    <property type="molecule type" value="Genomic_DNA"/>
</dbReference>
<dbReference type="Proteomes" id="UP000199017">
    <property type="component" value="Unassembled WGS sequence"/>
</dbReference>
<organism evidence="1 2">
    <name type="scientific">Alteribacillus bidgolensis</name>
    <dbReference type="NCBI Taxonomy" id="930129"/>
    <lineage>
        <taxon>Bacteria</taxon>
        <taxon>Bacillati</taxon>
        <taxon>Bacillota</taxon>
        <taxon>Bacilli</taxon>
        <taxon>Bacillales</taxon>
        <taxon>Bacillaceae</taxon>
        <taxon>Alteribacillus</taxon>
    </lineage>
</organism>
<accession>A0A1G8FVZ6</accession>
<reference evidence="1 2" key="1">
    <citation type="submission" date="2016-10" db="EMBL/GenBank/DDBJ databases">
        <authorList>
            <person name="de Groot N.N."/>
        </authorList>
    </citation>
    <scope>NUCLEOTIDE SEQUENCE [LARGE SCALE GENOMIC DNA]</scope>
    <source>
        <strain evidence="2">P4B,CCM 7963,CECT 7998,DSM 25260,IBRC-M 10614,KCTC 13821</strain>
    </source>
</reference>
<evidence type="ECO:0000313" key="1">
    <source>
        <dbReference type="EMBL" id="SDH86328.1"/>
    </source>
</evidence>
<name>A0A1G8FVZ6_9BACI</name>
<dbReference type="OrthoDB" id="1799293at2"/>
<dbReference type="AlphaFoldDB" id="A0A1G8FVZ6"/>
<proteinExistence type="predicted"/>
<dbReference type="Pfam" id="PF11553">
    <property type="entry name" value="DUF3231"/>
    <property type="match status" value="1"/>
</dbReference>
<keyword evidence="2" id="KW-1185">Reference proteome</keyword>
<protein>
    <submittedName>
        <fullName evidence="1">Uncharacterized protein</fullName>
    </submittedName>
</protein>
<sequence>MYGLSQVAQEYYGKGLAASMRTDLITAYEETILKNLRVTKNWFKIMVKNNWLEQPPLAPNREEIAKDK</sequence>